<dbReference type="EMBL" id="CDHN01000001">
    <property type="protein sequence ID" value="CEJ82795.1"/>
    <property type="molecule type" value="Genomic_DNA"/>
</dbReference>
<evidence type="ECO:0000313" key="6">
    <source>
        <dbReference type="Proteomes" id="UP000039046"/>
    </source>
</evidence>
<dbReference type="AlphaFoldDB" id="A0A0A1T9E2"/>
<dbReference type="HOGENOM" id="CLU_551133_0_0_1"/>
<gene>
    <name evidence="5" type="ORF">VHEMI02843</name>
</gene>
<evidence type="ECO:0000256" key="3">
    <source>
        <dbReference type="ARBA" id="ARBA00023242"/>
    </source>
</evidence>
<dbReference type="GO" id="GO:0008270">
    <property type="term" value="F:zinc ion binding"/>
    <property type="evidence" value="ECO:0007669"/>
    <property type="project" value="InterPro"/>
</dbReference>
<keyword evidence="6" id="KW-1185">Reference proteome</keyword>
<evidence type="ECO:0000256" key="2">
    <source>
        <dbReference type="ARBA" id="ARBA00022723"/>
    </source>
</evidence>
<evidence type="ECO:0000313" key="5">
    <source>
        <dbReference type="EMBL" id="CEJ82795.1"/>
    </source>
</evidence>
<feature type="domain" description="Xylanolytic transcriptional activator regulatory" evidence="4">
    <location>
        <begin position="28"/>
        <end position="102"/>
    </location>
</feature>
<dbReference type="GO" id="GO:0003677">
    <property type="term" value="F:DNA binding"/>
    <property type="evidence" value="ECO:0007669"/>
    <property type="project" value="InterPro"/>
</dbReference>
<dbReference type="OrthoDB" id="3989227at2759"/>
<sequence>MNTSDMTLVQAMAIFLFLARRHDSPRYVWMLTGLVIRMAQALGLHRDGSRFDHLTPFEVEKRRRIWWAVCVLDLRSSEELAMDMTIAQGSFDTRLPLNVNTSDIRPTTQQAPPEKDGLTDMTLPLLWFSQVDVMRRMTFLMAAQGGQAGSSLEEQLSLLGELEDQIQRMYLQYSNPQDSPAYWMAVGVTRIVVSKMTLFVYLPALFSSPANITQDISTKLLVSAIEIAEFNHALNGSRDCRPWRWIFQTYTHWHAVVYMLLNAAQQPWSPLIERAWVALHSSWLIPKDTGKALRARTWVPLRQLFSKARAHRDAELERLRGDQRAADSLYHEDMALEQPNSPGLGPFPGPMEGMAELFRQRWRQLVTATAGSEDVQPQQQQQQQQQQQGVVVGEAVDQTQLWTESLQLQLDTDMLFPAMSDGGESTYSFSDLDFDADVNAMNWGEWIQYTEEVERSAAAVAATVAR</sequence>
<keyword evidence="2" id="KW-0479">Metal-binding</keyword>
<dbReference type="CDD" id="cd12148">
    <property type="entry name" value="fungal_TF_MHR"/>
    <property type="match status" value="1"/>
</dbReference>
<dbReference type="InterPro" id="IPR050613">
    <property type="entry name" value="Sec_Metabolite_Reg"/>
</dbReference>
<dbReference type="Proteomes" id="UP000039046">
    <property type="component" value="Unassembled WGS sequence"/>
</dbReference>
<evidence type="ECO:0000256" key="1">
    <source>
        <dbReference type="ARBA" id="ARBA00004123"/>
    </source>
</evidence>
<dbReference type="STRING" id="1531966.A0A0A1T9E2"/>
<dbReference type="PANTHER" id="PTHR31001:SF50">
    <property type="entry name" value="ZN(II)2CYS6 TRANSCRIPTION FACTOR (EUROFUNG)"/>
    <property type="match status" value="1"/>
</dbReference>
<name>A0A0A1T9E2_9HYPO</name>
<dbReference type="SMART" id="SM00906">
    <property type="entry name" value="Fungal_trans"/>
    <property type="match status" value="1"/>
</dbReference>
<dbReference type="Pfam" id="PF04082">
    <property type="entry name" value="Fungal_trans"/>
    <property type="match status" value="1"/>
</dbReference>
<dbReference type="PANTHER" id="PTHR31001">
    <property type="entry name" value="UNCHARACTERIZED TRANSCRIPTIONAL REGULATORY PROTEIN"/>
    <property type="match status" value="1"/>
</dbReference>
<proteinExistence type="predicted"/>
<dbReference type="GO" id="GO:0006351">
    <property type="term" value="P:DNA-templated transcription"/>
    <property type="evidence" value="ECO:0007669"/>
    <property type="project" value="InterPro"/>
</dbReference>
<protein>
    <recommendedName>
        <fullName evidence="4">Xylanolytic transcriptional activator regulatory domain-containing protein</fullName>
    </recommendedName>
</protein>
<reference evidence="5 6" key="1">
    <citation type="journal article" date="2015" name="Genome Announc.">
        <title>Draft Genome Sequence and Gene Annotation of the Entomopathogenic Fungus Verticillium hemipterigenum.</title>
        <authorList>
            <person name="Horn F."/>
            <person name="Habel A."/>
            <person name="Scharf D.H."/>
            <person name="Dworschak J."/>
            <person name="Brakhage A.A."/>
            <person name="Guthke R."/>
            <person name="Hertweck C."/>
            <person name="Linde J."/>
        </authorList>
    </citation>
    <scope>NUCLEOTIDE SEQUENCE [LARGE SCALE GENOMIC DNA]</scope>
</reference>
<evidence type="ECO:0000259" key="4">
    <source>
        <dbReference type="SMART" id="SM00906"/>
    </source>
</evidence>
<keyword evidence="3" id="KW-0539">Nucleus</keyword>
<accession>A0A0A1T9E2</accession>
<dbReference type="GO" id="GO:0005634">
    <property type="term" value="C:nucleus"/>
    <property type="evidence" value="ECO:0007669"/>
    <property type="project" value="UniProtKB-SubCell"/>
</dbReference>
<dbReference type="InterPro" id="IPR007219">
    <property type="entry name" value="XnlR_reg_dom"/>
</dbReference>
<comment type="subcellular location">
    <subcellularLocation>
        <location evidence="1">Nucleus</location>
    </subcellularLocation>
</comment>
<organism evidence="5 6">
    <name type="scientific">[Torrubiella] hemipterigena</name>
    <dbReference type="NCBI Taxonomy" id="1531966"/>
    <lineage>
        <taxon>Eukaryota</taxon>
        <taxon>Fungi</taxon>
        <taxon>Dikarya</taxon>
        <taxon>Ascomycota</taxon>
        <taxon>Pezizomycotina</taxon>
        <taxon>Sordariomycetes</taxon>
        <taxon>Hypocreomycetidae</taxon>
        <taxon>Hypocreales</taxon>
        <taxon>Clavicipitaceae</taxon>
        <taxon>Clavicipitaceae incertae sedis</taxon>
        <taxon>'Torrubiella' clade</taxon>
    </lineage>
</organism>